<dbReference type="AlphaFoldDB" id="A0A7J6PEC8"/>
<dbReference type="EMBL" id="JABANP010000031">
    <property type="protein sequence ID" value="KAF4694563.1"/>
    <property type="molecule type" value="Genomic_DNA"/>
</dbReference>
<organism evidence="1 2">
    <name type="scientific">Perkinsus olseni</name>
    <name type="common">Perkinsus atlanticus</name>
    <dbReference type="NCBI Taxonomy" id="32597"/>
    <lineage>
        <taxon>Eukaryota</taxon>
        <taxon>Sar</taxon>
        <taxon>Alveolata</taxon>
        <taxon>Perkinsozoa</taxon>
        <taxon>Perkinsea</taxon>
        <taxon>Perkinsida</taxon>
        <taxon>Perkinsidae</taxon>
        <taxon>Perkinsus</taxon>
    </lineage>
</organism>
<sequence length="186" mass="21119">MIEDLLVRKMLDAWAHWGGSISQCRIDFVRLEINSLSNKGYPLPSNLTYFETQFNRTLCDYRNSVAEGQGHSSLSFYVTEDAITTASASCFKSPFWNAFNVDYSGRAAIRRYMMNYPAPCRPWYLFVDHPPPNNTGLDPLRGLRCSLGDALSDLQSAIRNIREAERRTIFSFNTLNAKEVADQSAL</sequence>
<reference evidence="1 2" key="1">
    <citation type="submission" date="2020-04" db="EMBL/GenBank/DDBJ databases">
        <title>Perkinsus olseni comparative genomics.</title>
        <authorList>
            <person name="Bogema D.R."/>
        </authorList>
    </citation>
    <scope>NUCLEOTIDE SEQUENCE [LARGE SCALE GENOMIC DNA]</scope>
    <source>
        <strain evidence="1">00978-12</strain>
    </source>
</reference>
<proteinExistence type="predicted"/>
<protein>
    <submittedName>
        <fullName evidence="1">Uncharacterized protein</fullName>
    </submittedName>
</protein>
<evidence type="ECO:0000313" key="1">
    <source>
        <dbReference type="EMBL" id="KAF4694563.1"/>
    </source>
</evidence>
<accession>A0A7J6PEC8</accession>
<comment type="caution">
    <text evidence="1">The sequence shown here is derived from an EMBL/GenBank/DDBJ whole genome shotgun (WGS) entry which is preliminary data.</text>
</comment>
<dbReference type="Proteomes" id="UP000541610">
    <property type="component" value="Unassembled WGS sequence"/>
</dbReference>
<evidence type="ECO:0000313" key="2">
    <source>
        <dbReference type="Proteomes" id="UP000541610"/>
    </source>
</evidence>
<name>A0A7J6PEC8_PEROL</name>
<dbReference type="OrthoDB" id="10646840at2759"/>
<gene>
    <name evidence="1" type="ORF">FOZ60_007798</name>
</gene>